<evidence type="ECO:0008006" key="6">
    <source>
        <dbReference type="Google" id="ProtNLM"/>
    </source>
</evidence>
<dbReference type="PATRIC" id="fig|1158601.3.peg.2378"/>
<organism evidence="2 4">
    <name type="scientific">Enterococcus malodoratus ATCC 43197</name>
    <dbReference type="NCBI Taxonomy" id="1158601"/>
    <lineage>
        <taxon>Bacteria</taxon>
        <taxon>Bacillati</taxon>
        <taxon>Bacillota</taxon>
        <taxon>Bacilli</taxon>
        <taxon>Lactobacillales</taxon>
        <taxon>Enterococcaceae</taxon>
        <taxon>Enterococcus</taxon>
    </lineage>
</organism>
<evidence type="ECO:0000313" key="2">
    <source>
        <dbReference type="EMBL" id="EOH76743.1"/>
    </source>
</evidence>
<sequence>MKNSFRIFLIFALIVQSMNFSPIIFAESTMDSVQGDVEMASTESSVANSIVESEPEEEKLLDAVPEEEPETEIIERQDTLDRAEEYALPLLVAPKEASFLLGTNIDEINLKDFIKAVRYDDQVLTEDKYEVELLNSIQTSSVVTHTAKLRVYLIADPTIDAITYANVKIKWGDTIAMGGVETYVNRTTAAFSVHPGISKFITAARGNRYEQNQINKKFAGEKYYSFDWFDLSSTNALHLKSSLNGDQHMEANGDEIDDEALKKWTTQPVNNGDIVRAWIAEKKLYLLGNGQEQLTKDDTADNYYEITDQGFKQLNINQLIPVKQRIDYGLSTAELDKNVSKYLDTSEYGNMEVKRFINYPNTHVSGDTSGIIQVEETTENGKKITYDYTIPFTVMEPSIIAKGKNGTTLLGSMIDQLNWTDFVQDVQLGDEALTPDKYTVTSQNQVSLDTVGKKTANLRVALKSNPSNFIDVESIIEVKWGSTIAMGGVEFFPDRTTAAFTLHPGSSKVITASGGNTDENKVIHNHFGNEKYYSFDWFNMKRLGEIHLKPTKNGDQHIEATGDELMQDALKRWTTQPVNNGDIVRAWIAERKLYFIGNDQQQLTKEDTADNYYEVTDLGFKQLKINRLIPDKQTIVYGLSPSELDKNVSKYLDTSEYENLKVKKFVRHPNTSVIGDTSGVIQVEETTENGKKLTYDYTIPFTVEHPIIAKEKNGTTLLGSTVDQLNLTDFVQDVQLGGGALTPDKYIVTLQKPVDLDTVGKKTANLRVALKSNPSNYIDIESIIEVKWGSTIAMGGIDFFSNRTTAAFTLHPGSSKVITASGGNTDENKVIHNHFENEKYYSFDWFDMKRTSELHLELNKNGNQHIEATGDEFMQEALKRWTRQPVNNGDIVHAWTAEKKQYYTENESLKKVEADNYYEITDQGFKLLNFNKIALKKHTIDYKTSLSELDKNIRKYLDTEQYDSLEVKKFIEYPDTSKQGDAKGIIQVEETTDHGKKLTYDYTVHFLVDSPKAATADAVTQIIDMNGSLPDAMKVLTNIQYDGDKSELTAKYSKNPDTSVMGPATAVAELSTPEGKKTSITIPVFIKDENTVVKDDYAIQAAGFTMFVGEIKKAESSSTLNEIIMDKSLAKAWNIHTGSVETKNLKISKNDILANPGTYKVAFTIGKTVKEIEVNVLLDSELVDITVPTQTEFIGLDVDKGKVKSPKYKITNNSSVELGVAIKEIKVRSNSSQMKLLKEPDPDPIEKENSAKLALSHSKESKDITLDMIDSAPNKTVFSLPPSEQGTFDIAGKYFGDFSTSKQLKFDFVYSFDILF</sequence>
<feature type="chain" id="PRO_5004354894" description="WxL domain-containing protein" evidence="1">
    <location>
        <begin position="27"/>
        <end position="1316"/>
    </location>
</feature>
<evidence type="ECO:0000313" key="5">
    <source>
        <dbReference type="Proteomes" id="UP000014148"/>
    </source>
</evidence>
<keyword evidence="5" id="KW-1185">Reference proteome</keyword>
<reference evidence="3 5" key="2">
    <citation type="submission" date="2013-03" db="EMBL/GenBank/DDBJ databases">
        <title>The Genome Sequence of Enterococcus malodoratus ATCC_43197 (PacBio/Illumina hybrid assembly).</title>
        <authorList>
            <consortium name="The Broad Institute Genomics Platform"/>
            <consortium name="The Broad Institute Genome Sequencing Center for Infectious Disease"/>
            <person name="Earl A."/>
            <person name="Russ C."/>
            <person name="Gilmore M."/>
            <person name="Surin D."/>
            <person name="Walker B."/>
            <person name="Young S."/>
            <person name="Zeng Q."/>
            <person name="Gargeya S."/>
            <person name="Fitzgerald M."/>
            <person name="Haas B."/>
            <person name="Abouelleil A."/>
            <person name="Allen A.W."/>
            <person name="Alvarado L."/>
            <person name="Arachchi H.M."/>
            <person name="Berlin A.M."/>
            <person name="Chapman S.B."/>
            <person name="Gainer-Dewar J."/>
            <person name="Goldberg J."/>
            <person name="Griggs A."/>
            <person name="Gujja S."/>
            <person name="Hansen M."/>
            <person name="Howarth C."/>
            <person name="Imamovic A."/>
            <person name="Ireland A."/>
            <person name="Larimer J."/>
            <person name="McCowan C."/>
            <person name="Murphy C."/>
            <person name="Pearson M."/>
            <person name="Poon T.W."/>
            <person name="Priest M."/>
            <person name="Roberts A."/>
            <person name="Saif S."/>
            <person name="Shea T."/>
            <person name="Sisk P."/>
            <person name="Sykes S."/>
            <person name="Wortman J."/>
            <person name="Nusbaum C."/>
            <person name="Birren B."/>
        </authorList>
    </citation>
    <scope>NUCLEOTIDE SEQUENCE [LARGE SCALE GENOMIC DNA]</scope>
    <source>
        <strain evidence="3 5">ATCC 43197</strain>
    </source>
</reference>
<comment type="caution">
    <text evidence="2">The sequence shown here is derived from an EMBL/GenBank/DDBJ whole genome shotgun (WGS) entry which is preliminary data.</text>
</comment>
<protein>
    <recommendedName>
        <fullName evidence="6">WxL domain-containing protein</fullName>
    </recommendedName>
</protein>
<accession>R2P0F0</accession>
<dbReference type="STRING" id="71451.RV07_GL001110"/>
<gene>
    <name evidence="3" type="ORF">I585_04386</name>
    <name evidence="2" type="ORF">UAI_02418</name>
</gene>
<dbReference type="EMBL" id="AJAK01000017">
    <property type="protein sequence ID" value="EOH76743.1"/>
    <property type="molecule type" value="Genomic_DNA"/>
</dbReference>
<feature type="signal peptide" evidence="1">
    <location>
        <begin position="1"/>
        <end position="26"/>
    </location>
</feature>
<reference evidence="2 4" key="1">
    <citation type="submission" date="2013-02" db="EMBL/GenBank/DDBJ databases">
        <title>The Genome Sequence of Enterococcus malodoratus ATCC_43197.</title>
        <authorList>
            <consortium name="The Broad Institute Genome Sequencing Platform"/>
            <consortium name="The Broad Institute Genome Sequencing Center for Infectious Disease"/>
            <person name="Earl A.M."/>
            <person name="Gilmore M.S."/>
            <person name="Lebreton F."/>
            <person name="Walker B."/>
            <person name="Young S.K."/>
            <person name="Zeng Q."/>
            <person name="Gargeya S."/>
            <person name="Fitzgerald M."/>
            <person name="Haas B."/>
            <person name="Abouelleil A."/>
            <person name="Alvarado L."/>
            <person name="Arachchi H.M."/>
            <person name="Berlin A.M."/>
            <person name="Chapman S.B."/>
            <person name="Dewar J."/>
            <person name="Goldberg J."/>
            <person name="Griggs A."/>
            <person name="Gujja S."/>
            <person name="Hansen M."/>
            <person name="Howarth C."/>
            <person name="Imamovic A."/>
            <person name="Larimer J."/>
            <person name="McCowan C."/>
            <person name="Murphy C."/>
            <person name="Neiman D."/>
            <person name="Pearson M."/>
            <person name="Priest M."/>
            <person name="Roberts A."/>
            <person name="Saif S."/>
            <person name="Shea T."/>
            <person name="Sisk P."/>
            <person name="Sykes S."/>
            <person name="Wortman J."/>
            <person name="Nusbaum C."/>
            <person name="Birren B."/>
        </authorList>
    </citation>
    <scope>NUCLEOTIDE SEQUENCE [LARGE SCALE GENOMIC DNA]</scope>
    <source>
        <strain evidence="2 4">ATCC 43197</strain>
    </source>
</reference>
<dbReference type="RefSeq" id="WP_010741234.1">
    <property type="nucleotide sequence ID" value="NZ_KB946250.1"/>
</dbReference>
<evidence type="ECO:0000313" key="4">
    <source>
        <dbReference type="Proteomes" id="UP000013783"/>
    </source>
</evidence>
<keyword evidence="1" id="KW-0732">Signal</keyword>
<evidence type="ECO:0000313" key="3">
    <source>
        <dbReference type="EMBL" id="EOT63556.1"/>
    </source>
</evidence>
<dbReference type="Proteomes" id="UP000014148">
    <property type="component" value="Unassembled WGS sequence"/>
</dbReference>
<dbReference type="EMBL" id="ASWA01000005">
    <property type="protein sequence ID" value="EOT63556.1"/>
    <property type="molecule type" value="Genomic_DNA"/>
</dbReference>
<dbReference type="OrthoDB" id="2195320at2"/>
<evidence type="ECO:0000256" key="1">
    <source>
        <dbReference type="SAM" id="SignalP"/>
    </source>
</evidence>
<name>R2P0F0_9ENTE</name>
<dbReference type="Proteomes" id="UP000013783">
    <property type="component" value="Unassembled WGS sequence"/>
</dbReference>
<proteinExistence type="predicted"/>
<dbReference type="eggNOG" id="COG5492">
    <property type="taxonomic scope" value="Bacteria"/>
</dbReference>